<accession>A0ABP2E1B2</accession>
<gene>
    <name evidence="1" type="ORF">yberc0001_40220</name>
</gene>
<comment type="caution">
    <text evidence="1">The sequence shown here is derived from an EMBL/GenBank/DDBJ whole genome shotgun (WGS) entry which is preliminary data.</text>
</comment>
<protein>
    <submittedName>
        <fullName evidence="1">Uncharacterized protein</fullName>
    </submittedName>
</protein>
<name>A0ABP2E1B2_YERBE</name>
<sequence>MREREKAEARQQEAIRQDTYSLPAYSMWSFYPPGFAVAGMGSIELGQEVIQGLGTSLRMALVRLGAITTSSVADPMAVTVAAAFNPRKEGEGSDKPTGWDRPPLASIIRLANYLVADPMIAAVIAAASDSLKEGEGSDKPAGWDRPPLASTIRLANYLVADPMIAAVIAAASDALKRAKAQLNCRIWLGHF</sequence>
<reference evidence="1" key="1">
    <citation type="submission" date="2008-12" db="EMBL/GenBank/DDBJ databases">
        <title>Annotation of the Yersinia bercovieri ATCC 43970 genome.</title>
        <authorList>
            <person name="Read T.D."/>
            <person name="Akmal A."/>
            <person name="Bishop-Lilly K."/>
            <person name="Chen P.E."/>
            <person name="Cook C."/>
            <person name="Kiley M.P."/>
            <person name="Lentz S."/>
            <person name="Mateczun A."/>
            <person name="Nagarajan N."/>
            <person name="Nolan N."/>
            <person name="Osborne B.I."/>
            <person name="Pop M."/>
            <person name="Sozhamannan S."/>
            <person name="Stewart A.C."/>
            <person name="Sulakvelidze A."/>
            <person name="Thomason B."/>
            <person name="Willner K."/>
            <person name="Zwick M.E."/>
        </authorList>
    </citation>
    <scope>NUCLEOTIDE SEQUENCE [LARGE SCALE GENOMIC DNA]</scope>
    <source>
        <strain evidence="1">ATCC 43970</strain>
    </source>
</reference>
<evidence type="ECO:0000313" key="2">
    <source>
        <dbReference type="Proteomes" id="UP000010319"/>
    </source>
</evidence>
<dbReference type="RefSeq" id="WP_005280099.1">
    <property type="nucleotide sequence ID" value="NZ_AALC02000128.1"/>
</dbReference>
<proteinExistence type="predicted"/>
<dbReference type="EMBL" id="AALC02000128">
    <property type="protein sequence ID" value="EEQ04720.1"/>
    <property type="molecule type" value="Genomic_DNA"/>
</dbReference>
<evidence type="ECO:0000313" key="1">
    <source>
        <dbReference type="EMBL" id="EEQ04720.1"/>
    </source>
</evidence>
<keyword evidence="2" id="KW-1185">Reference proteome</keyword>
<dbReference type="Proteomes" id="UP000010319">
    <property type="component" value="Unassembled WGS sequence"/>
</dbReference>
<organism evidence="1 2">
    <name type="scientific">Yersinia bercovieri ATCC 43970</name>
    <dbReference type="NCBI Taxonomy" id="349968"/>
    <lineage>
        <taxon>Bacteria</taxon>
        <taxon>Pseudomonadati</taxon>
        <taxon>Pseudomonadota</taxon>
        <taxon>Gammaproteobacteria</taxon>
        <taxon>Enterobacterales</taxon>
        <taxon>Yersiniaceae</taxon>
        <taxon>Yersinia</taxon>
    </lineage>
</organism>